<protein>
    <recommendedName>
        <fullName evidence="1">ABM domain-containing protein</fullName>
    </recommendedName>
</protein>
<reference evidence="2" key="1">
    <citation type="journal article" date="2014" name="Int. J. Syst. Evol. Microbiol.">
        <title>Complete genome sequence of Corynebacterium casei LMG S-19264T (=DSM 44701T), isolated from a smear-ripened cheese.</title>
        <authorList>
            <consortium name="US DOE Joint Genome Institute (JGI-PGF)"/>
            <person name="Walter F."/>
            <person name="Albersmeier A."/>
            <person name="Kalinowski J."/>
            <person name="Ruckert C."/>
        </authorList>
    </citation>
    <scope>NUCLEOTIDE SEQUENCE</scope>
    <source>
        <strain evidence="2">JCM 4477</strain>
    </source>
</reference>
<comment type="caution">
    <text evidence="2">The sequence shown here is derived from an EMBL/GenBank/DDBJ whole genome shotgun (WGS) entry which is preliminary data.</text>
</comment>
<evidence type="ECO:0000259" key="1">
    <source>
        <dbReference type="PROSITE" id="PS51725"/>
    </source>
</evidence>
<dbReference type="SUPFAM" id="SSF54909">
    <property type="entry name" value="Dimeric alpha+beta barrel"/>
    <property type="match status" value="1"/>
</dbReference>
<dbReference type="PROSITE" id="PS51725">
    <property type="entry name" value="ABM"/>
    <property type="match status" value="1"/>
</dbReference>
<sequence length="114" mass="12798">MSAGAGRGTVRVVNFLRVTEQQGPEAVERLVRAYHESSKALQGTPGLLRNELLRSLHEPERFAVLSEWEGRDAFTAWEQGARHKGQTAPVREFADSRPARMPFVVYDVVDAYSE</sequence>
<dbReference type="Gene3D" id="3.30.70.100">
    <property type="match status" value="1"/>
</dbReference>
<accession>A0A919E2X4</accession>
<reference evidence="2" key="2">
    <citation type="submission" date="2020-09" db="EMBL/GenBank/DDBJ databases">
        <authorList>
            <person name="Sun Q."/>
            <person name="Ohkuma M."/>
        </authorList>
    </citation>
    <scope>NUCLEOTIDE SEQUENCE</scope>
    <source>
        <strain evidence="2">JCM 4477</strain>
    </source>
</reference>
<evidence type="ECO:0000313" key="3">
    <source>
        <dbReference type="Proteomes" id="UP000630718"/>
    </source>
</evidence>
<organism evidence="2 3">
    <name type="scientific">Streptomyces fumanus</name>
    <dbReference type="NCBI Taxonomy" id="67302"/>
    <lineage>
        <taxon>Bacteria</taxon>
        <taxon>Bacillati</taxon>
        <taxon>Actinomycetota</taxon>
        <taxon>Actinomycetes</taxon>
        <taxon>Kitasatosporales</taxon>
        <taxon>Streptomycetaceae</taxon>
        <taxon>Streptomyces</taxon>
    </lineage>
</organism>
<dbReference type="InterPro" id="IPR007138">
    <property type="entry name" value="ABM_dom"/>
</dbReference>
<proteinExistence type="predicted"/>
<dbReference type="EMBL" id="BNBI01000007">
    <property type="protein sequence ID" value="GHF06249.1"/>
    <property type="molecule type" value="Genomic_DNA"/>
</dbReference>
<dbReference type="AlphaFoldDB" id="A0A919E2X4"/>
<gene>
    <name evidence="2" type="ORF">GCM10018772_33970</name>
</gene>
<evidence type="ECO:0000313" key="2">
    <source>
        <dbReference type="EMBL" id="GHF06249.1"/>
    </source>
</evidence>
<name>A0A919E2X4_9ACTN</name>
<feature type="domain" description="ABM" evidence="1">
    <location>
        <begin position="10"/>
        <end position="103"/>
    </location>
</feature>
<dbReference type="InterPro" id="IPR011008">
    <property type="entry name" value="Dimeric_a/b-barrel"/>
</dbReference>
<dbReference type="Pfam" id="PF03992">
    <property type="entry name" value="ABM"/>
    <property type="match status" value="1"/>
</dbReference>
<dbReference type="Proteomes" id="UP000630718">
    <property type="component" value="Unassembled WGS sequence"/>
</dbReference>
<keyword evidence="3" id="KW-1185">Reference proteome</keyword>